<protein>
    <submittedName>
        <fullName evidence="7">Serine protease Do/serine protease DegQ</fullName>
    </submittedName>
</protein>
<keyword evidence="5" id="KW-0732">Signal</keyword>
<dbReference type="OrthoDB" id="9758917at2"/>
<evidence type="ECO:0000256" key="1">
    <source>
        <dbReference type="ARBA" id="ARBA00010541"/>
    </source>
</evidence>
<dbReference type="SMART" id="SM00228">
    <property type="entry name" value="PDZ"/>
    <property type="match status" value="2"/>
</dbReference>
<evidence type="ECO:0000256" key="4">
    <source>
        <dbReference type="ARBA" id="ARBA00022825"/>
    </source>
</evidence>
<dbReference type="SUPFAM" id="SSF50494">
    <property type="entry name" value="Trypsin-like serine proteases"/>
    <property type="match status" value="1"/>
</dbReference>
<evidence type="ECO:0000313" key="8">
    <source>
        <dbReference type="Proteomes" id="UP000253083"/>
    </source>
</evidence>
<evidence type="ECO:0000256" key="3">
    <source>
        <dbReference type="ARBA" id="ARBA00022801"/>
    </source>
</evidence>
<keyword evidence="8" id="KW-1185">Reference proteome</keyword>
<dbReference type="Pfam" id="PF13180">
    <property type="entry name" value="PDZ_2"/>
    <property type="match status" value="1"/>
</dbReference>
<feature type="signal peptide" evidence="5">
    <location>
        <begin position="1"/>
        <end position="20"/>
    </location>
</feature>
<comment type="caution">
    <text evidence="7">The sequence shown here is derived from an EMBL/GenBank/DDBJ whole genome shotgun (WGS) entry which is preliminary data.</text>
</comment>
<dbReference type="InterPro" id="IPR041489">
    <property type="entry name" value="PDZ_6"/>
</dbReference>
<dbReference type="GO" id="GO:0006508">
    <property type="term" value="P:proteolysis"/>
    <property type="evidence" value="ECO:0007669"/>
    <property type="project" value="UniProtKB-KW"/>
</dbReference>
<keyword evidence="3" id="KW-0378">Hydrolase</keyword>
<dbReference type="EMBL" id="QNRT01000001">
    <property type="protein sequence ID" value="RBP53392.1"/>
    <property type="molecule type" value="Genomic_DNA"/>
</dbReference>
<dbReference type="Gene3D" id="2.30.42.10">
    <property type="match status" value="2"/>
</dbReference>
<dbReference type="PRINTS" id="PR00834">
    <property type="entry name" value="PROTEASES2C"/>
</dbReference>
<dbReference type="AlphaFoldDB" id="A0A395JSS3"/>
<dbReference type="InterPro" id="IPR036034">
    <property type="entry name" value="PDZ_sf"/>
</dbReference>
<dbReference type="InterPro" id="IPR009003">
    <property type="entry name" value="Peptidase_S1_PA"/>
</dbReference>
<organism evidence="7 8">
    <name type="scientific">Arenicella xantha</name>
    <dbReference type="NCBI Taxonomy" id="644221"/>
    <lineage>
        <taxon>Bacteria</taxon>
        <taxon>Pseudomonadati</taxon>
        <taxon>Pseudomonadota</taxon>
        <taxon>Gammaproteobacteria</taxon>
        <taxon>Arenicellales</taxon>
        <taxon>Arenicellaceae</taxon>
        <taxon>Arenicella</taxon>
    </lineage>
</organism>
<evidence type="ECO:0000256" key="2">
    <source>
        <dbReference type="ARBA" id="ARBA00022670"/>
    </source>
</evidence>
<dbReference type="Gene3D" id="2.40.10.120">
    <property type="match status" value="1"/>
</dbReference>
<evidence type="ECO:0000259" key="6">
    <source>
        <dbReference type="PROSITE" id="PS50106"/>
    </source>
</evidence>
<dbReference type="InParanoid" id="A0A395JSS3"/>
<dbReference type="PROSITE" id="PS50106">
    <property type="entry name" value="PDZ"/>
    <property type="match status" value="1"/>
</dbReference>
<reference evidence="7 8" key="1">
    <citation type="submission" date="2018-06" db="EMBL/GenBank/DDBJ databases">
        <title>Genomic Encyclopedia of Type Strains, Phase IV (KMG-IV): sequencing the most valuable type-strain genomes for metagenomic binning, comparative biology and taxonomic classification.</title>
        <authorList>
            <person name="Goeker M."/>
        </authorList>
    </citation>
    <scope>NUCLEOTIDE SEQUENCE [LARGE SCALE GENOMIC DNA]</scope>
    <source>
        <strain evidence="7 8">DSM 24032</strain>
    </source>
</reference>
<keyword evidence="2 7" id="KW-0645">Protease</keyword>
<feature type="chain" id="PRO_5017423976" evidence="5">
    <location>
        <begin position="21"/>
        <end position="442"/>
    </location>
</feature>
<dbReference type="SUPFAM" id="SSF50156">
    <property type="entry name" value="PDZ domain-like"/>
    <property type="match status" value="2"/>
</dbReference>
<evidence type="ECO:0000256" key="5">
    <source>
        <dbReference type="SAM" id="SignalP"/>
    </source>
</evidence>
<proteinExistence type="inferred from homology"/>
<keyword evidence="4" id="KW-0720">Serine protease</keyword>
<gene>
    <name evidence="7" type="ORF">DFR28_101778</name>
</gene>
<dbReference type="PANTHER" id="PTHR22939:SF129">
    <property type="entry name" value="SERINE PROTEASE HTRA2, MITOCHONDRIAL"/>
    <property type="match status" value="1"/>
</dbReference>
<dbReference type="Pfam" id="PF13365">
    <property type="entry name" value="Trypsin_2"/>
    <property type="match status" value="1"/>
</dbReference>
<dbReference type="Pfam" id="PF17820">
    <property type="entry name" value="PDZ_6"/>
    <property type="match status" value="1"/>
</dbReference>
<name>A0A395JSS3_9GAMM</name>
<dbReference type="GO" id="GO:0004252">
    <property type="term" value="F:serine-type endopeptidase activity"/>
    <property type="evidence" value="ECO:0007669"/>
    <property type="project" value="InterPro"/>
</dbReference>
<accession>A0A395JSS3</accession>
<dbReference type="RefSeq" id="WP_113952964.1">
    <property type="nucleotide sequence ID" value="NZ_QNRT01000001.1"/>
</dbReference>
<comment type="similarity">
    <text evidence="1">Belongs to the peptidase S1C family.</text>
</comment>
<feature type="domain" description="PDZ" evidence="6">
    <location>
        <begin position="242"/>
        <end position="333"/>
    </location>
</feature>
<dbReference type="Proteomes" id="UP000253083">
    <property type="component" value="Unassembled WGS sequence"/>
</dbReference>
<dbReference type="InterPro" id="IPR001478">
    <property type="entry name" value="PDZ"/>
</dbReference>
<sequence length="442" mass="47094">MKSLIALCYLGWLVSLTANAALPLAVEGQPLPSLAPMIERVQTAVVRISVPARVQSRRDRFDDPFFRRFFDQRRIQATDSFHLGVVIDADNGLILTNEHSVRGTNTAAVTLSDGRELEGRVVGSDLASDVAILEIDAKDLSAIPVGDSSLMRVGDFVVSIGDPLGEQNTVVTGVISALAQRNSLQPHRKFIQSDAAVGSGILVDLDGKLVGLNTAKTAQTASSSRIGFSTPVNMALRIGEHLVKYGAPQRGFLAVQVQDLTPDLARAFDIKQLGGAVITNVIAGSSAEQAGLTPGDVILAAGSQTIYRGNDLRSLVGQQFAGDTLELTVARQGQRVTLSPILESSTKPSNTGSMVHHQLDGATLGNIDARQVSTSVGEGVLVRNVERGSVAWEHGVRTNDIIVSANRKPVRDMDSFRKAIQGKEVLMLNIVRGNGALFLLLQ</sequence>
<dbReference type="InterPro" id="IPR001940">
    <property type="entry name" value="Peptidase_S1C"/>
</dbReference>
<dbReference type="PANTHER" id="PTHR22939">
    <property type="entry name" value="SERINE PROTEASE FAMILY S1C HTRA-RELATED"/>
    <property type="match status" value="1"/>
</dbReference>
<evidence type="ECO:0000313" key="7">
    <source>
        <dbReference type="EMBL" id="RBP53392.1"/>
    </source>
</evidence>